<accession>A0ABN6C849</accession>
<dbReference type="RefSeq" id="WP_229831491.1">
    <property type="nucleotide sequence ID" value="NZ_AP023356.1"/>
</dbReference>
<organism evidence="1 2">
    <name type="scientific">Actinoplanes ianthinogenes</name>
    <dbReference type="NCBI Taxonomy" id="122358"/>
    <lineage>
        <taxon>Bacteria</taxon>
        <taxon>Bacillati</taxon>
        <taxon>Actinomycetota</taxon>
        <taxon>Actinomycetes</taxon>
        <taxon>Micromonosporales</taxon>
        <taxon>Micromonosporaceae</taxon>
        <taxon>Actinoplanes</taxon>
    </lineage>
</organism>
<keyword evidence="2" id="KW-1185">Reference proteome</keyword>
<gene>
    <name evidence="1" type="ORF">Aiant_14460</name>
</gene>
<dbReference type="InterPro" id="IPR040442">
    <property type="entry name" value="Pyrv_kinase-like_dom_sf"/>
</dbReference>
<dbReference type="EMBL" id="AP023356">
    <property type="protein sequence ID" value="BCJ40789.1"/>
    <property type="molecule type" value="Genomic_DNA"/>
</dbReference>
<dbReference type="Proteomes" id="UP000676967">
    <property type="component" value="Chromosome"/>
</dbReference>
<name>A0ABN6C849_9ACTN</name>
<protein>
    <submittedName>
        <fullName evidence="1">Uncharacterized protein</fullName>
    </submittedName>
</protein>
<dbReference type="Gene3D" id="3.20.20.60">
    <property type="entry name" value="Phosphoenolpyruvate-binding domains"/>
    <property type="match status" value="1"/>
</dbReference>
<evidence type="ECO:0000313" key="1">
    <source>
        <dbReference type="EMBL" id="BCJ40789.1"/>
    </source>
</evidence>
<proteinExistence type="predicted"/>
<reference evidence="1 2" key="1">
    <citation type="submission" date="2020-08" db="EMBL/GenBank/DDBJ databases">
        <title>Whole genome shotgun sequence of Actinoplanes ianthinogenes NBRC 13996.</title>
        <authorList>
            <person name="Komaki H."/>
            <person name="Tamura T."/>
        </authorList>
    </citation>
    <scope>NUCLEOTIDE SEQUENCE [LARGE SCALE GENOMIC DNA]</scope>
    <source>
        <strain evidence="1 2">NBRC 13996</strain>
    </source>
</reference>
<evidence type="ECO:0000313" key="2">
    <source>
        <dbReference type="Proteomes" id="UP000676967"/>
    </source>
</evidence>
<sequence>MVHEVFTPTPAELAAARDLITRFDAAGGGVCLDATGRMVDLAVIRNARRILSSAAS</sequence>